<evidence type="ECO:0000313" key="1">
    <source>
        <dbReference type="EMBL" id="KKQ79014.1"/>
    </source>
</evidence>
<dbReference type="Proteomes" id="UP000034324">
    <property type="component" value="Unassembled WGS sequence"/>
</dbReference>
<gene>
    <name evidence="1" type="ORF">US99_C0005G0006</name>
</gene>
<protein>
    <submittedName>
        <fullName evidence="1">Uncharacterized protein</fullName>
    </submittedName>
</protein>
<comment type="caution">
    <text evidence="1">The sequence shown here is derived from an EMBL/GenBank/DDBJ whole genome shotgun (WGS) entry which is preliminary data.</text>
</comment>
<dbReference type="AlphaFoldDB" id="A0A0G0MZF7"/>
<reference evidence="1 2" key="1">
    <citation type="journal article" date="2015" name="Nature">
        <title>rRNA introns, odd ribosomes, and small enigmatic genomes across a large radiation of phyla.</title>
        <authorList>
            <person name="Brown C.T."/>
            <person name="Hug L.A."/>
            <person name="Thomas B.C."/>
            <person name="Sharon I."/>
            <person name="Castelle C.J."/>
            <person name="Singh A."/>
            <person name="Wilkins M.J."/>
            <person name="Williams K.H."/>
            <person name="Banfield J.F."/>
        </authorList>
    </citation>
    <scope>NUCLEOTIDE SEQUENCE [LARGE SCALE GENOMIC DNA]</scope>
</reference>
<sequence length="77" mass="8994">MRYRNSEGEPFPLAREFGPGVDVPPVALRRNIRERGVPIIFDMGTCLKRDRTHDVDHSRRGRMRWVLRDALKLPVDP</sequence>
<accession>A0A0G0MZF7</accession>
<organism evidence="1 2">
    <name type="scientific">Candidatus Daviesbacteria bacterium GW2011_GWF2_38_6</name>
    <dbReference type="NCBI Taxonomy" id="1618432"/>
    <lineage>
        <taxon>Bacteria</taxon>
        <taxon>Candidatus Daviesiibacteriota</taxon>
    </lineage>
</organism>
<dbReference type="EMBL" id="LBVC01000005">
    <property type="protein sequence ID" value="KKQ79014.1"/>
    <property type="molecule type" value="Genomic_DNA"/>
</dbReference>
<evidence type="ECO:0000313" key="2">
    <source>
        <dbReference type="Proteomes" id="UP000034324"/>
    </source>
</evidence>
<name>A0A0G0MZF7_9BACT</name>
<proteinExistence type="predicted"/>